<keyword evidence="2" id="KW-1185">Reference proteome</keyword>
<protein>
    <submittedName>
        <fullName evidence="1">Uncharacterized protein</fullName>
    </submittedName>
</protein>
<gene>
    <name evidence="1" type="ORF">EEDITHA_LOCUS2620</name>
</gene>
<dbReference type="AlphaFoldDB" id="A0AAU9TJB4"/>
<evidence type="ECO:0000313" key="1">
    <source>
        <dbReference type="EMBL" id="CAH2086217.1"/>
    </source>
</evidence>
<comment type="caution">
    <text evidence="1">The sequence shown here is derived from an EMBL/GenBank/DDBJ whole genome shotgun (WGS) entry which is preliminary data.</text>
</comment>
<dbReference type="EMBL" id="CAKOGL010000005">
    <property type="protein sequence ID" value="CAH2086217.1"/>
    <property type="molecule type" value="Genomic_DNA"/>
</dbReference>
<organism evidence="1 2">
    <name type="scientific">Euphydryas editha</name>
    <name type="common">Edith's checkerspot</name>
    <dbReference type="NCBI Taxonomy" id="104508"/>
    <lineage>
        <taxon>Eukaryota</taxon>
        <taxon>Metazoa</taxon>
        <taxon>Ecdysozoa</taxon>
        <taxon>Arthropoda</taxon>
        <taxon>Hexapoda</taxon>
        <taxon>Insecta</taxon>
        <taxon>Pterygota</taxon>
        <taxon>Neoptera</taxon>
        <taxon>Endopterygota</taxon>
        <taxon>Lepidoptera</taxon>
        <taxon>Glossata</taxon>
        <taxon>Ditrysia</taxon>
        <taxon>Papilionoidea</taxon>
        <taxon>Nymphalidae</taxon>
        <taxon>Nymphalinae</taxon>
        <taxon>Euphydryas</taxon>
    </lineage>
</organism>
<evidence type="ECO:0000313" key="2">
    <source>
        <dbReference type="Proteomes" id="UP001153954"/>
    </source>
</evidence>
<sequence length="179" mass="20490">MEKFVISYIELVEILISNNQDTFKCVEIIINKYPGMSNQLIEQIKLKLSQSFLPSFTKKWQSACRNKDIFSEQNENCLKGTFSVELKSQMTPMEITQGPSSHVGRKKKNLSTSALIGQNVLKKTRETFSEELISSVKRKNQNCSKPECFIPDKALSLMLDASLFKNQYKIIRKATLELV</sequence>
<name>A0AAU9TJB4_EUPED</name>
<proteinExistence type="predicted"/>
<accession>A0AAU9TJB4</accession>
<reference evidence="1" key="1">
    <citation type="submission" date="2022-03" db="EMBL/GenBank/DDBJ databases">
        <authorList>
            <person name="Tunstrom K."/>
        </authorList>
    </citation>
    <scope>NUCLEOTIDE SEQUENCE</scope>
</reference>
<dbReference type="Proteomes" id="UP001153954">
    <property type="component" value="Unassembled WGS sequence"/>
</dbReference>